<dbReference type="Gene3D" id="3.50.50.60">
    <property type="entry name" value="FAD/NAD(P)-binding domain"/>
    <property type="match status" value="2"/>
</dbReference>
<dbReference type="GO" id="GO:0071949">
    <property type="term" value="F:FAD binding"/>
    <property type="evidence" value="ECO:0007669"/>
    <property type="project" value="InterPro"/>
</dbReference>
<protein>
    <recommendedName>
        <fullName evidence="4">FAD-binding domain-containing protein</fullName>
    </recommendedName>
</protein>
<evidence type="ECO:0000256" key="2">
    <source>
        <dbReference type="ARBA" id="ARBA00022827"/>
    </source>
</evidence>
<evidence type="ECO:0000313" key="5">
    <source>
        <dbReference type="EMBL" id="GAM43645.1"/>
    </source>
</evidence>
<comment type="caution">
    <text evidence="5">The sequence shown here is derived from an EMBL/GenBank/DDBJ whole genome shotgun (WGS) entry which is preliminary data.</text>
</comment>
<dbReference type="PANTHER" id="PTHR43004:SF17">
    <property type="entry name" value="PUTATIVE-RELATED"/>
    <property type="match status" value="1"/>
</dbReference>
<organism evidence="5 6">
    <name type="scientific">Talaromyces pinophilus</name>
    <name type="common">Penicillium pinophilum</name>
    <dbReference type="NCBI Taxonomy" id="128442"/>
    <lineage>
        <taxon>Eukaryota</taxon>
        <taxon>Fungi</taxon>
        <taxon>Dikarya</taxon>
        <taxon>Ascomycota</taxon>
        <taxon>Pezizomycotina</taxon>
        <taxon>Eurotiomycetes</taxon>
        <taxon>Eurotiomycetidae</taxon>
        <taxon>Eurotiales</taxon>
        <taxon>Trichocomaceae</taxon>
        <taxon>Talaromyces</taxon>
        <taxon>Talaromyces sect. Talaromyces</taxon>
    </lineage>
</organism>
<name>A0A6V8HNZ8_TALPI</name>
<dbReference type="SUPFAM" id="SSF51905">
    <property type="entry name" value="FAD/NAD(P)-binding domain"/>
    <property type="match status" value="1"/>
</dbReference>
<dbReference type="AlphaFoldDB" id="A0A6V8HNZ8"/>
<evidence type="ECO:0000313" key="6">
    <source>
        <dbReference type="Proteomes" id="UP000053095"/>
    </source>
</evidence>
<sequence length="596" mass="66832">MSSMDTEVVIVGGGPSGLALGLFLAQYEVKSVILEKDEEITQDPRGAVLTGVAVRIIYKLGLEKFMHLFGHELTRVNFHDTSFQNAPFLSFDIDGDVLKHALPAAILLNQPKLGREENAGSVSVQYLDHNKVKQELRASWLVGADGKRGVVRKNFLEPSAGIRQEKGIFEYDGIWIAGNLKITPPTPDSHPELPFWQNGQDPQAVYDLFWPAEWHFCRPPGRPVACGRIGSASERLWRHELAVPEWEDTMDADELFWENLTPMITRTVMTKSNGPIQVTFPRDCIEVLRCRPFRFNHRVVNKWFDNRTVLIGDAAHVFPPFGGQGVASGIQDAENLAWRLALLNRMNCSSALQNSLLQSWSVERRLGIDYAAKFTLMNGELCNNKPTLKMRILVPIMRLILSLSSMMGRPSPEAQAITRGYKACANGTFLGEFDGGSKLAQIYLQTHSANSKTTKIELSDVVLSRVPTIFTLVVVGPPVPSYDACVKEHRELEDVLNEYKIPTELLSKQSIVYFDPSTSPKTIQSIGQKPVSFPASRDLLTGYPSRPHYDANQFIRSLGGSRVKYVIIRPDQVIYAKARTLEELRRCFEMLKAEFS</sequence>
<dbReference type="Pfam" id="PF01494">
    <property type="entry name" value="FAD_binding_3"/>
    <property type="match status" value="1"/>
</dbReference>
<dbReference type="GO" id="GO:0016709">
    <property type="term" value="F:oxidoreductase activity, acting on paired donors, with incorporation or reduction of molecular oxygen, NAD(P)H as one donor, and incorporation of one atom of oxygen"/>
    <property type="evidence" value="ECO:0007669"/>
    <property type="project" value="UniProtKB-ARBA"/>
</dbReference>
<keyword evidence="3" id="KW-0560">Oxidoreductase</keyword>
<accession>A0A6V8HNZ8</accession>
<dbReference type="InterPro" id="IPR050641">
    <property type="entry name" value="RIFMO-like"/>
</dbReference>
<dbReference type="EMBL" id="DF933856">
    <property type="protein sequence ID" value="GAM43645.1"/>
    <property type="molecule type" value="Genomic_DNA"/>
</dbReference>
<dbReference type="InterPro" id="IPR036188">
    <property type="entry name" value="FAD/NAD-bd_sf"/>
</dbReference>
<dbReference type="PANTHER" id="PTHR43004">
    <property type="entry name" value="TRK SYSTEM POTASSIUM UPTAKE PROTEIN"/>
    <property type="match status" value="1"/>
</dbReference>
<keyword evidence="2" id="KW-0274">FAD</keyword>
<dbReference type="InterPro" id="IPR002938">
    <property type="entry name" value="FAD-bd"/>
</dbReference>
<proteinExistence type="predicted"/>
<gene>
    <name evidence="5" type="ORF">TCE0_060f18619</name>
</gene>
<keyword evidence="1" id="KW-0285">Flavoprotein</keyword>
<feature type="domain" description="FAD-binding" evidence="4">
    <location>
        <begin position="5"/>
        <end position="350"/>
    </location>
</feature>
<dbReference type="PRINTS" id="PR00420">
    <property type="entry name" value="RNGMNOXGNASE"/>
</dbReference>
<dbReference type="Proteomes" id="UP000053095">
    <property type="component" value="Unassembled WGS sequence"/>
</dbReference>
<evidence type="ECO:0000256" key="1">
    <source>
        <dbReference type="ARBA" id="ARBA00022630"/>
    </source>
</evidence>
<keyword evidence="6" id="KW-1185">Reference proteome</keyword>
<evidence type="ECO:0000259" key="4">
    <source>
        <dbReference type="Pfam" id="PF01494"/>
    </source>
</evidence>
<evidence type="ECO:0000256" key="3">
    <source>
        <dbReference type="ARBA" id="ARBA00023002"/>
    </source>
</evidence>
<reference evidence="6" key="1">
    <citation type="journal article" date="2015" name="Genome Announc.">
        <title>Draft genome sequence of Talaromyces cellulolyticus strain Y-94, a source of lignocellulosic biomass-degrading enzymes.</title>
        <authorList>
            <person name="Fujii T."/>
            <person name="Koike H."/>
            <person name="Sawayama S."/>
            <person name="Yano S."/>
            <person name="Inoue H."/>
        </authorList>
    </citation>
    <scope>NUCLEOTIDE SEQUENCE [LARGE SCALE GENOMIC DNA]</scope>
    <source>
        <strain evidence="6">Y-94</strain>
    </source>
</reference>